<dbReference type="CDD" id="cd06170">
    <property type="entry name" value="LuxR_C_like"/>
    <property type="match status" value="1"/>
</dbReference>
<keyword evidence="5" id="KW-1185">Reference proteome</keyword>
<protein>
    <recommendedName>
        <fullName evidence="3">HTH luxR-type domain-containing protein</fullName>
    </recommendedName>
</protein>
<keyword evidence="2" id="KW-0804">Transcription</keyword>
<proteinExistence type="predicted"/>
<evidence type="ECO:0000313" key="5">
    <source>
        <dbReference type="Proteomes" id="UP000077355"/>
    </source>
</evidence>
<evidence type="ECO:0000313" key="4">
    <source>
        <dbReference type="EMBL" id="OAB41169.1"/>
    </source>
</evidence>
<dbReference type="GO" id="GO:0003677">
    <property type="term" value="F:DNA binding"/>
    <property type="evidence" value="ECO:0007669"/>
    <property type="project" value="InterPro"/>
</dbReference>
<dbReference type="InterPro" id="IPR016032">
    <property type="entry name" value="Sig_transdc_resp-reg_C-effctor"/>
</dbReference>
<dbReference type="SUPFAM" id="SSF46894">
    <property type="entry name" value="C-terminal effector domain of the bipartite response regulators"/>
    <property type="match status" value="1"/>
</dbReference>
<dbReference type="EMBL" id="LVJI01000048">
    <property type="protein sequence ID" value="OAB41169.1"/>
    <property type="molecule type" value="Genomic_DNA"/>
</dbReference>
<dbReference type="SMART" id="SM00421">
    <property type="entry name" value="HTH_LUXR"/>
    <property type="match status" value="1"/>
</dbReference>
<organism evidence="4 5">
    <name type="scientific">Paenibacillus antarcticus</name>
    <dbReference type="NCBI Taxonomy" id="253703"/>
    <lineage>
        <taxon>Bacteria</taxon>
        <taxon>Bacillati</taxon>
        <taxon>Bacillota</taxon>
        <taxon>Bacilli</taxon>
        <taxon>Bacillales</taxon>
        <taxon>Paenibacillaceae</taxon>
        <taxon>Paenibacillus</taxon>
    </lineage>
</organism>
<keyword evidence="1" id="KW-0805">Transcription regulation</keyword>
<feature type="domain" description="HTH luxR-type" evidence="3">
    <location>
        <begin position="51"/>
        <end position="116"/>
    </location>
</feature>
<evidence type="ECO:0000256" key="2">
    <source>
        <dbReference type="ARBA" id="ARBA00023163"/>
    </source>
</evidence>
<accession>A0A168JVP4</accession>
<dbReference type="InterPro" id="IPR000792">
    <property type="entry name" value="Tscrpt_reg_LuxR_C"/>
</dbReference>
<gene>
    <name evidence="4" type="ORF">PBAT_21675</name>
</gene>
<dbReference type="Gene3D" id="1.10.10.10">
    <property type="entry name" value="Winged helix-like DNA-binding domain superfamily/Winged helix DNA-binding domain"/>
    <property type="match status" value="1"/>
</dbReference>
<dbReference type="AlphaFoldDB" id="A0A168JVP4"/>
<dbReference type="PROSITE" id="PS50043">
    <property type="entry name" value="HTH_LUXR_2"/>
    <property type="match status" value="1"/>
</dbReference>
<evidence type="ECO:0000259" key="3">
    <source>
        <dbReference type="PROSITE" id="PS50043"/>
    </source>
</evidence>
<dbReference type="InterPro" id="IPR036388">
    <property type="entry name" value="WH-like_DNA-bd_sf"/>
</dbReference>
<dbReference type="GO" id="GO:0006355">
    <property type="term" value="P:regulation of DNA-templated transcription"/>
    <property type="evidence" value="ECO:0007669"/>
    <property type="project" value="InterPro"/>
</dbReference>
<comment type="caution">
    <text evidence="4">The sequence shown here is derived from an EMBL/GenBank/DDBJ whole genome shotgun (WGS) entry which is preliminary data.</text>
</comment>
<dbReference type="Proteomes" id="UP000077355">
    <property type="component" value="Unassembled WGS sequence"/>
</dbReference>
<dbReference type="Pfam" id="PF00196">
    <property type="entry name" value="GerE"/>
    <property type="match status" value="1"/>
</dbReference>
<sequence>MGFHQVEGATHFDFGPNLPSPTYLLDLRGERQRKYFDLLLQQVGVSLAPLLPEGIFNFTGREREVAQLVMSTQSIAEIAESLNVTEAAIKKHLGRIYKKAEVRGKIQLLKKLMEVANVR</sequence>
<reference evidence="4 5" key="1">
    <citation type="submission" date="2016-03" db="EMBL/GenBank/DDBJ databases">
        <title>Draft genome sequence of Paenibacillus antarcticus CECT 5836.</title>
        <authorList>
            <person name="Shin S.-K."/>
            <person name="Yi H."/>
        </authorList>
    </citation>
    <scope>NUCLEOTIDE SEQUENCE [LARGE SCALE GENOMIC DNA]</scope>
    <source>
        <strain evidence="4 5">CECT 5836</strain>
    </source>
</reference>
<name>A0A168JVP4_9BACL</name>
<evidence type="ECO:0000256" key="1">
    <source>
        <dbReference type="ARBA" id="ARBA00023015"/>
    </source>
</evidence>